<sequence length="126" mass="14273">MASHDSDGFMESIDEEDDDASNDYSDSFESSGEDYEQEQMHNDGGNVRSDHESSKVSVGVSLSLESARSASDDSKMATQPWQIGDYVQVYWHDASEWFSGKVTDVDTRTERYFVQYEDGDEAWEVL</sequence>
<dbReference type="AlphaFoldDB" id="K3WGR6"/>
<dbReference type="VEuPathDB" id="FungiDB:PYU1_G004147"/>
<reference evidence="3" key="2">
    <citation type="submission" date="2010-04" db="EMBL/GenBank/DDBJ databases">
        <authorList>
            <person name="Buell R."/>
            <person name="Hamilton J."/>
            <person name="Hostetler J."/>
        </authorList>
    </citation>
    <scope>NUCLEOTIDE SEQUENCE [LARGE SCALE GENOMIC DNA]</scope>
    <source>
        <strain evidence="3">DAOM:BR144</strain>
    </source>
</reference>
<keyword evidence="3" id="KW-1185">Reference proteome</keyword>
<feature type="compositionally biased region" description="Acidic residues" evidence="1">
    <location>
        <begin position="12"/>
        <end position="21"/>
    </location>
</feature>
<reference evidence="3" key="1">
    <citation type="journal article" date="2010" name="Genome Biol.">
        <title>Genome sequence of the necrotrophic plant pathogen Pythium ultimum reveals original pathogenicity mechanisms and effector repertoire.</title>
        <authorList>
            <person name="Levesque C.A."/>
            <person name="Brouwer H."/>
            <person name="Cano L."/>
            <person name="Hamilton J.P."/>
            <person name="Holt C."/>
            <person name="Huitema E."/>
            <person name="Raffaele S."/>
            <person name="Robideau G.P."/>
            <person name="Thines M."/>
            <person name="Win J."/>
            <person name="Zerillo M.M."/>
            <person name="Beakes G.W."/>
            <person name="Boore J.L."/>
            <person name="Busam D."/>
            <person name="Dumas B."/>
            <person name="Ferriera S."/>
            <person name="Fuerstenberg S.I."/>
            <person name="Gachon C.M."/>
            <person name="Gaulin E."/>
            <person name="Govers F."/>
            <person name="Grenville-Briggs L."/>
            <person name="Horner N."/>
            <person name="Hostetler J."/>
            <person name="Jiang R.H."/>
            <person name="Johnson J."/>
            <person name="Krajaejun T."/>
            <person name="Lin H."/>
            <person name="Meijer H.J."/>
            <person name="Moore B."/>
            <person name="Morris P."/>
            <person name="Phuntmart V."/>
            <person name="Puiu D."/>
            <person name="Shetty J."/>
            <person name="Stajich J.E."/>
            <person name="Tripathy S."/>
            <person name="Wawra S."/>
            <person name="van West P."/>
            <person name="Whitty B.R."/>
            <person name="Coutinho P.M."/>
            <person name="Henrissat B."/>
            <person name="Martin F."/>
            <person name="Thomas P.D."/>
            <person name="Tyler B.M."/>
            <person name="De Vries R.P."/>
            <person name="Kamoun S."/>
            <person name="Yandell M."/>
            <person name="Tisserat N."/>
            <person name="Buell C.R."/>
        </authorList>
    </citation>
    <scope>NUCLEOTIDE SEQUENCE</scope>
    <source>
        <strain evidence="3">DAOM:BR144</strain>
    </source>
</reference>
<dbReference type="eggNOG" id="ENOG502RF46">
    <property type="taxonomic scope" value="Eukaryota"/>
</dbReference>
<evidence type="ECO:0000313" key="3">
    <source>
        <dbReference type="Proteomes" id="UP000019132"/>
    </source>
</evidence>
<dbReference type="Gene3D" id="2.30.30.140">
    <property type="match status" value="1"/>
</dbReference>
<dbReference type="OMA" id="WREENEW"/>
<dbReference type="Proteomes" id="UP000019132">
    <property type="component" value="Unassembled WGS sequence"/>
</dbReference>
<dbReference type="InParanoid" id="K3WGR6"/>
<organism evidence="2 3">
    <name type="scientific">Globisporangium ultimum (strain ATCC 200006 / CBS 805.95 / DAOM BR144)</name>
    <name type="common">Pythium ultimum</name>
    <dbReference type="NCBI Taxonomy" id="431595"/>
    <lineage>
        <taxon>Eukaryota</taxon>
        <taxon>Sar</taxon>
        <taxon>Stramenopiles</taxon>
        <taxon>Oomycota</taxon>
        <taxon>Peronosporomycetes</taxon>
        <taxon>Pythiales</taxon>
        <taxon>Pythiaceae</taxon>
        <taxon>Globisporangium</taxon>
    </lineage>
</organism>
<dbReference type="EnsemblProtists" id="PYU1_T004157">
    <property type="protein sequence ID" value="PYU1_T004157"/>
    <property type="gene ID" value="PYU1_G004147"/>
</dbReference>
<evidence type="ECO:0000313" key="2">
    <source>
        <dbReference type="EnsemblProtists" id="PYU1_T004157"/>
    </source>
</evidence>
<dbReference type="EMBL" id="GL376567">
    <property type="status" value="NOT_ANNOTATED_CDS"/>
    <property type="molecule type" value="Genomic_DNA"/>
</dbReference>
<reference evidence="2" key="3">
    <citation type="submission" date="2015-02" db="UniProtKB">
        <authorList>
            <consortium name="EnsemblProtists"/>
        </authorList>
    </citation>
    <scope>IDENTIFICATION</scope>
    <source>
        <strain evidence="2">DAOM BR144</strain>
    </source>
</reference>
<accession>K3WGR6</accession>
<feature type="region of interest" description="Disordered" evidence="1">
    <location>
        <begin position="1"/>
        <end position="60"/>
    </location>
</feature>
<evidence type="ECO:0000256" key="1">
    <source>
        <dbReference type="SAM" id="MobiDB-lite"/>
    </source>
</evidence>
<protein>
    <submittedName>
        <fullName evidence="2">Uncharacterized protein</fullName>
    </submittedName>
</protein>
<proteinExistence type="predicted"/>
<dbReference type="SUPFAM" id="SSF63748">
    <property type="entry name" value="Tudor/PWWP/MBT"/>
    <property type="match status" value="1"/>
</dbReference>
<name>K3WGR6_GLOUD</name>
<dbReference type="HOGENOM" id="CLU_2066126_0_0_1"/>